<dbReference type="InterPro" id="IPR003593">
    <property type="entry name" value="AAA+_ATPase"/>
</dbReference>
<evidence type="ECO:0000256" key="4">
    <source>
        <dbReference type="ARBA" id="ARBA00022840"/>
    </source>
</evidence>
<organism evidence="7 8">
    <name type="scientific">Paenibacillus haidiansis</name>
    <dbReference type="NCBI Taxonomy" id="1574488"/>
    <lineage>
        <taxon>Bacteria</taxon>
        <taxon>Bacillati</taxon>
        <taxon>Bacillota</taxon>
        <taxon>Bacilli</taxon>
        <taxon>Bacillales</taxon>
        <taxon>Paenibacillaceae</taxon>
        <taxon>Paenibacillus</taxon>
    </lineage>
</organism>
<dbReference type="PROSITE" id="PS50893">
    <property type="entry name" value="ABC_TRANSPORTER_2"/>
    <property type="match status" value="1"/>
</dbReference>
<evidence type="ECO:0000259" key="6">
    <source>
        <dbReference type="PROSITE" id="PS50893"/>
    </source>
</evidence>
<dbReference type="SMART" id="SM00382">
    <property type="entry name" value="AAA"/>
    <property type="match status" value="1"/>
</dbReference>
<dbReference type="PANTHER" id="PTHR43335:SF4">
    <property type="entry name" value="ABC TRANSPORTER, ATP-BINDING PROTEIN"/>
    <property type="match status" value="1"/>
</dbReference>
<accession>A0ABU7VTJ9</accession>
<dbReference type="InterPro" id="IPR027417">
    <property type="entry name" value="P-loop_NTPase"/>
</dbReference>
<name>A0ABU7VTJ9_9BACL</name>
<comment type="caution">
    <text evidence="7">The sequence shown here is derived from an EMBL/GenBank/DDBJ whole genome shotgun (WGS) entry which is preliminary data.</text>
</comment>
<evidence type="ECO:0000313" key="7">
    <source>
        <dbReference type="EMBL" id="MEF2967046.1"/>
    </source>
</evidence>
<dbReference type="Proteomes" id="UP001306950">
    <property type="component" value="Unassembled WGS sequence"/>
</dbReference>
<keyword evidence="4 7" id="KW-0067">ATP-binding</keyword>
<sequence length="349" mass="37693">MSHEAAGINEHAGTAATVIPQTKQPDGPIIELTQLTKKYGDHIAVNRLNLSIAKGEIFGLLGPNGAGKTTTILMMLGLTEPTSGQAKICGHDPAREALRVKSKVGYLPDDVGFYEDRTALDNLIYTARLNGLSKREAAERAFALLEKTGLSDSAVKKVGAFSRGMRQRLGLADVLIKNPEVIILDEPTLGIDPEGVRELLELISSLSRDEGLTVLLSSHHLHQVQQICDRVGLFVQGKLIAAGDIETLSKALDEDGLIFIEVGVAAAWPGGLLDRLSELEGVKEIRKEGGKTGEAAPGPDVVTVVCDRDLTPQIAETVIGGGAELTYLRRKEYGLDDIYHRYFERKGER</sequence>
<feature type="region of interest" description="Disordered" evidence="5">
    <location>
        <begin position="1"/>
        <end position="23"/>
    </location>
</feature>
<dbReference type="Pfam" id="PF00005">
    <property type="entry name" value="ABC_tran"/>
    <property type="match status" value="1"/>
</dbReference>
<dbReference type="Gene3D" id="3.40.50.300">
    <property type="entry name" value="P-loop containing nucleotide triphosphate hydrolases"/>
    <property type="match status" value="1"/>
</dbReference>
<dbReference type="EMBL" id="JAZHPZ010000006">
    <property type="protein sequence ID" value="MEF2967046.1"/>
    <property type="molecule type" value="Genomic_DNA"/>
</dbReference>
<dbReference type="InterPro" id="IPR003439">
    <property type="entry name" value="ABC_transporter-like_ATP-bd"/>
</dbReference>
<keyword evidence="2" id="KW-0813">Transport</keyword>
<protein>
    <submittedName>
        <fullName evidence="7">ABC transporter ATP-binding protein</fullName>
    </submittedName>
</protein>
<proteinExistence type="inferred from homology"/>
<dbReference type="GO" id="GO:0005524">
    <property type="term" value="F:ATP binding"/>
    <property type="evidence" value="ECO:0007669"/>
    <property type="project" value="UniProtKB-KW"/>
</dbReference>
<reference evidence="7 8" key="1">
    <citation type="submission" date="2024-02" db="EMBL/GenBank/DDBJ databases">
        <title>A nitrogen-fixing paenibacillus bacterium.</title>
        <authorList>
            <person name="Zhang W.L."/>
            <person name="Chen S.F."/>
        </authorList>
    </citation>
    <scope>NUCLEOTIDE SEQUENCE [LARGE SCALE GENOMIC DNA]</scope>
    <source>
        <strain evidence="7 8">M1</strain>
    </source>
</reference>
<evidence type="ECO:0000313" key="8">
    <source>
        <dbReference type="Proteomes" id="UP001306950"/>
    </source>
</evidence>
<dbReference type="PANTHER" id="PTHR43335">
    <property type="entry name" value="ABC TRANSPORTER, ATP-BINDING PROTEIN"/>
    <property type="match status" value="1"/>
</dbReference>
<dbReference type="CDD" id="cd03230">
    <property type="entry name" value="ABC_DR_subfamily_A"/>
    <property type="match status" value="1"/>
</dbReference>
<evidence type="ECO:0000256" key="3">
    <source>
        <dbReference type="ARBA" id="ARBA00022741"/>
    </source>
</evidence>
<dbReference type="SUPFAM" id="SSF52540">
    <property type="entry name" value="P-loop containing nucleoside triphosphate hydrolases"/>
    <property type="match status" value="1"/>
</dbReference>
<keyword evidence="8" id="KW-1185">Reference proteome</keyword>
<evidence type="ECO:0000256" key="5">
    <source>
        <dbReference type="SAM" id="MobiDB-lite"/>
    </source>
</evidence>
<evidence type="ECO:0000256" key="2">
    <source>
        <dbReference type="ARBA" id="ARBA00022448"/>
    </source>
</evidence>
<comment type="similarity">
    <text evidence="1">Belongs to the ABC transporter superfamily.</text>
</comment>
<feature type="domain" description="ABC transporter" evidence="6">
    <location>
        <begin position="30"/>
        <end position="261"/>
    </location>
</feature>
<gene>
    <name evidence="7" type="ORF">V3851_14485</name>
</gene>
<dbReference type="RefSeq" id="WP_331847266.1">
    <property type="nucleotide sequence ID" value="NZ_JAZHPZ010000006.1"/>
</dbReference>
<evidence type="ECO:0000256" key="1">
    <source>
        <dbReference type="ARBA" id="ARBA00005417"/>
    </source>
</evidence>
<keyword evidence="3" id="KW-0547">Nucleotide-binding</keyword>